<proteinExistence type="predicted"/>
<feature type="region of interest" description="Disordered" evidence="1">
    <location>
        <begin position="364"/>
        <end position="440"/>
    </location>
</feature>
<feature type="transmembrane region" description="Helical" evidence="2">
    <location>
        <begin position="241"/>
        <end position="257"/>
    </location>
</feature>
<keyword evidence="5" id="KW-1185">Reference proteome</keyword>
<feature type="signal peptide" evidence="3">
    <location>
        <begin position="1"/>
        <end position="30"/>
    </location>
</feature>
<comment type="caution">
    <text evidence="4">The sequence shown here is derived from an EMBL/GenBank/DDBJ whole genome shotgun (WGS) entry which is preliminary data.</text>
</comment>
<feature type="transmembrane region" description="Helical" evidence="2">
    <location>
        <begin position="302"/>
        <end position="323"/>
    </location>
</feature>
<evidence type="ECO:0000256" key="1">
    <source>
        <dbReference type="SAM" id="MobiDB-lite"/>
    </source>
</evidence>
<feature type="transmembrane region" description="Helical" evidence="2">
    <location>
        <begin position="216"/>
        <end position="234"/>
    </location>
</feature>
<name>A0ABW7SAU6_STRTE</name>
<feature type="chain" id="PRO_5046992380" description="Integral membrane protein" evidence="3">
    <location>
        <begin position="31"/>
        <end position="440"/>
    </location>
</feature>
<feature type="compositionally biased region" description="Low complexity" evidence="1">
    <location>
        <begin position="409"/>
        <end position="420"/>
    </location>
</feature>
<reference evidence="4 5" key="1">
    <citation type="submission" date="2024-10" db="EMBL/GenBank/DDBJ databases">
        <authorList>
            <person name="Wannawong T."/>
            <person name="Kuncharoen N."/>
            <person name="Mhuantong W."/>
        </authorList>
    </citation>
    <scope>NUCLEOTIDE SEQUENCE [LARGE SCALE GENOMIC DNA]</scope>
    <source>
        <strain evidence="4 5">CALK1-4</strain>
    </source>
</reference>
<organism evidence="4 5">
    <name type="scientific">Streptomyces tendae</name>
    <dbReference type="NCBI Taxonomy" id="1932"/>
    <lineage>
        <taxon>Bacteria</taxon>
        <taxon>Bacillati</taxon>
        <taxon>Actinomycetota</taxon>
        <taxon>Actinomycetes</taxon>
        <taxon>Kitasatosporales</taxon>
        <taxon>Streptomycetaceae</taxon>
        <taxon>Streptomyces</taxon>
    </lineage>
</organism>
<evidence type="ECO:0000256" key="3">
    <source>
        <dbReference type="SAM" id="SignalP"/>
    </source>
</evidence>
<dbReference type="EMBL" id="JBIQWK010000019">
    <property type="protein sequence ID" value="MFI0577364.1"/>
    <property type="molecule type" value="Genomic_DNA"/>
</dbReference>
<feature type="transmembrane region" description="Helical" evidence="2">
    <location>
        <begin position="269"/>
        <end position="290"/>
    </location>
</feature>
<feature type="compositionally biased region" description="Gly residues" evidence="1">
    <location>
        <begin position="369"/>
        <end position="379"/>
    </location>
</feature>
<gene>
    <name evidence="4" type="ORF">ACH3YB_37680</name>
</gene>
<feature type="compositionally biased region" description="Polar residues" evidence="1">
    <location>
        <begin position="421"/>
        <end position="440"/>
    </location>
</feature>
<protein>
    <recommendedName>
        <fullName evidence="6">Integral membrane protein</fullName>
    </recommendedName>
</protein>
<keyword evidence="2" id="KW-0472">Membrane</keyword>
<dbReference type="RefSeq" id="WP_398353724.1">
    <property type="nucleotide sequence ID" value="NZ_JBIQWK010000019.1"/>
</dbReference>
<accession>A0ABW7SAU6</accession>
<feature type="transmembrane region" description="Helical" evidence="2">
    <location>
        <begin position="150"/>
        <end position="176"/>
    </location>
</feature>
<keyword evidence="2" id="KW-0812">Transmembrane</keyword>
<keyword evidence="2" id="KW-1133">Transmembrane helix</keyword>
<feature type="transmembrane region" description="Helical" evidence="2">
    <location>
        <begin position="118"/>
        <end position="138"/>
    </location>
</feature>
<evidence type="ECO:0000313" key="4">
    <source>
        <dbReference type="EMBL" id="MFI0577364.1"/>
    </source>
</evidence>
<keyword evidence="3" id="KW-0732">Signal</keyword>
<sequence length="440" mass="44531">MRANHRVLKISAAVAAVQASSILLATRAFAAPTPAPTDTEDPCDLIRGPAKDYCERGEGGGSGGGGGAPDTLPNTLDPLSSLAKGCADAAAWTVDTLSNAVKNTADVDFTNDTFLKQYAVVFAASAFLTLVLWLLAVAKRAVRGVPLTTALSEAVGFLWLTVLASAFTPLVLYTVVSATDAVTDVLAKGTGDQTDTFFGTFSQALKQGNDIGGGPIMLILVSFVSIVAAGVLYLELYLRAVLLYVGALLGVVVYAGLVDKNLWGHVRRWAGIMIAVIMVKPVIVIVLGLAGALTTADGPDSVAAIVSGLAIILLAIFASAMIYRFVPGFGDEIANGRNNRIMQGAEGKAAAVISSPANLVAQGIRTHSGRGGGDGGGGQSAAARPSNPASGGVAAHSSRPSNGGGGNVPSAAPAPRSGSPVNTPHASNTRNSKSTGGDGR</sequence>
<evidence type="ECO:0008006" key="6">
    <source>
        <dbReference type="Google" id="ProtNLM"/>
    </source>
</evidence>
<evidence type="ECO:0000256" key="2">
    <source>
        <dbReference type="SAM" id="Phobius"/>
    </source>
</evidence>
<dbReference type="Proteomes" id="UP001610810">
    <property type="component" value="Unassembled WGS sequence"/>
</dbReference>
<evidence type="ECO:0000313" key="5">
    <source>
        <dbReference type="Proteomes" id="UP001610810"/>
    </source>
</evidence>